<feature type="domain" description="Lipoprotein LpqB C-terminal" evidence="1">
    <location>
        <begin position="247"/>
        <end position="347"/>
    </location>
</feature>
<dbReference type="Gene3D" id="2.120.10.30">
    <property type="entry name" value="TolB, C-terminal domain"/>
    <property type="match status" value="1"/>
</dbReference>
<evidence type="ECO:0000313" key="2">
    <source>
        <dbReference type="EMBL" id="EFM08666.1"/>
    </source>
</evidence>
<dbReference type="Proteomes" id="UP000005387">
    <property type="component" value="Unassembled WGS sequence"/>
</dbReference>
<evidence type="ECO:0000313" key="3">
    <source>
        <dbReference type="Proteomes" id="UP000005387"/>
    </source>
</evidence>
<dbReference type="OrthoDB" id="137129at2"/>
<name>E0IFK0_9BACL</name>
<dbReference type="PANTHER" id="PTHR36842">
    <property type="entry name" value="PROTEIN TOLB HOMOLOG"/>
    <property type="match status" value="1"/>
</dbReference>
<evidence type="ECO:0000259" key="1">
    <source>
        <dbReference type="Pfam" id="PF10647"/>
    </source>
</evidence>
<keyword evidence="3" id="KW-1185">Reference proteome</keyword>
<accession>E0IFK0</accession>
<reference evidence="2 3" key="1">
    <citation type="submission" date="2010-07" db="EMBL/GenBank/DDBJ databases">
        <title>The draft genome of Paenibacillus curdlanolyticus YK9.</title>
        <authorList>
            <consortium name="US DOE Joint Genome Institute (JGI-PGF)"/>
            <person name="Lucas S."/>
            <person name="Copeland A."/>
            <person name="Lapidus A."/>
            <person name="Cheng J.-F."/>
            <person name="Bruce D."/>
            <person name="Goodwin L."/>
            <person name="Pitluck S."/>
            <person name="Land M.L."/>
            <person name="Hauser L."/>
            <person name="Chang Y.-J."/>
            <person name="Jeffries C."/>
            <person name="Anderson I.J."/>
            <person name="Johnson E."/>
            <person name="Loganathan U."/>
            <person name="Mulhopadhyay B."/>
            <person name="Kyrpides N."/>
            <person name="Woyke T.J."/>
        </authorList>
    </citation>
    <scope>NUCLEOTIDE SEQUENCE [LARGE SCALE GENOMIC DNA]</scope>
    <source>
        <strain evidence="2 3">YK9</strain>
    </source>
</reference>
<dbReference type="InterPro" id="IPR011042">
    <property type="entry name" value="6-blade_b-propeller_TolB-like"/>
</dbReference>
<dbReference type="InterPro" id="IPR018910">
    <property type="entry name" value="LpqB_C"/>
</dbReference>
<dbReference type="Pfam" id="PF10647">
    <property type="entry name" value="Gmad1"/>
    <property type="match status" value="1"/>
</dbReference>
<proteinExistence type="predicted"/>
<keyword evidence="2" id="KW-0449">Lipoprotein</keyword>
<dbReference type="EMBL" id="AEDD01000014">
    <property type="protein sequence ID" value="EFM08666.1"/>
    <property type="molecule type" value="Genomic_DNA"/>
</dbReference>
<dbReference type="RefSeq" id="WP_006040443.1">
    <property type="nucleotide sequence ID" value="NZ_AEDD01000014.1"/>
</dbReference>
<dbReference type="AlphaFoldDB" id="E0IFK0"/>
<gene>
    <name evidence="2" type="ORF">PaecuDRAFT_4460</name>
</gene>
<sequence length="383" mass="42103">MKLHHTKRDREFTRGAMGGRRSAMMLLASGIAISLLAGCSSSASEERVVIQKPDKEINVITPEKKPVEEAVEVDRIDKFEGVRGMDWLTESEIIISRENKERPPITVEGEKRYPLNLFAYDLNTGKERLLVADENNKHANFAVLSPSKAYMFYKMNIEESAYAYILNLKTGEKKQVSEELVPIRDGVWDGDDTVVFAGIPGQVFAAHPDRNTEKLLSDAGRAMNPVMSQGVLYYTDMLTLKAYQPKSGKTSTISAKVENVMPSPDGNQLAIVKMTGDTERTLVITDLKGNVKKTLSTGTQIFGVSWSPDGTKLAYNLIDEAENGVKGIVVANASTGKTTFATIDVPYASDPVAWSPSGKKLVASTFINDDKGNRVVTYVIKLK</sequence>
<dbReference type="eggNOG" id="COG0823">
    <property type="taxonomic scope" value="Bacteria"/>
</dbReference>
<protein>
    <submittedName>
        <fullName evidence="2">Putative lipoprotein</fullName>
    </submittedName>
</protein>
<dbReference type="SUPFAM" id="SSF82171">
    <property type="entry name" value="DPP6 N-terminal domain-like"/>
    <property type="match status" value="1"/>
</dbReference>
<dbReference type="PANTHER" id="PTHR36842:SF1">
    <property type="entry name" value="PROTEIN TOLB"/>
    <property type="match status" value="1"/>
</dbReference>
<dbReference type="STRING" id="717606.PaecuDRAFT_4460"/>
<organism evidence="2 3">
    <name type="scientific">Paenibacillus curdlanolyticus YK9</name>
    <dbReference type="NCBI Taxonomy" id="717606"/>
    <lineage>
        <taxon>Bacteria</taxon>
        <taxon>Bacillati</taxon>
        <taxon>Bacillota</taxon>
        <taxon>Bacilli</taxon>
        <taxon>Bacillales</taxon>
        <taxon>Paenibacillaceae</taxon>
        <taxon>Paenibacillus</taxon>
    </lineage>
</organism>